<protein>
    <submittedName>
        <fullName evidence="3">Cytochrome C</fullName>
    </submittedName>
</protein>
<reference evidence="3" key="1">
    <citation type="submission" date="2021-04" db="EMBL/GenBank/DDBJ databases">
        <authorList>
            <person name="Hornung B."/>
        </authorList>
    </citation>
    <scope>NUCLEOTIDE SEQUENCE</scope>
    <source>
        <strain evidence="3">G5G6</strain>
    </source>
</reference>
<accession>A0A916J2P2</accession>
<dbReference type="InterPro" id="IPR036280">
    <property type="entry name" value="Multihaem_cyt_sf"/>
</dbReference>
<dbReference type="CDD" id="cd08168">
    <property type="entry name" value="Cytochrom_C3"/>
    <property type="match status" value="1"/>
</dbReference>
<evidence type="ECO:0000313" key="3">
    <source>
        <dbReference type="EMBL" id="CAG4883594.1"/>
    </source>
</evidence>
<dbReference type="InterPro" id="IPR029467">
    <property type="entry name" value="Cyt_c7-like"/>
</dbReference>
<organism evidence="3 4">
    <name type="scientific">Georgfuchsia toluolica</name>
    <dbReference type="NCBI Taxonomy" id="424218"/>
    <lineage>
        <taxon>Bacteria</taxon>
        <taxon>Pseudomonadati</taxon>
        <taxon>Pseudomonadota</taxon>
        <taxon>Betaproteobacteria</taxon>
        <taxon>Nitrosomonadales</taxon>
        <taxon>Sterolibacteriaceae</taxon>
        <taxon>Georgfuchsia</taxon>
    </lineage>
</organism>
<feature type="chain" id="PRO_5038011048" evidence="1">
    <location>
        <begin position="21"/>
        <end position="560"/>
    </location>
</feature>
<sequence>MGKLGCFVFAVSLLASTVSAGTEAPVGLALEIDNGKGVPLKVKADQAFYINQIDIRAHLKATRDEGIAGLSKRGMFANLPWTGANMEQEFVDQPNPDGSYTRRRFYSGAEWMRQPASFTVTPVDAKGKAVAPAVTVDVGLVKGAPNRETMFINRFRAIQWVSDCKSMSDCNKARKFEEEALIELRNSRHPEQTLRLPAGTAALQLRWSLRPSVTYAIPVQLVDKPEFSYGYKIAIEALTPPGADGSYAPGTAITFQLSQLDGTGKRLHPAGSLPTYNDFRAGRAPAGLQYYRGFDEPAAAWYRRKHRERMLMAQIIGPADALQPIRSLVQLEDFLGKNVTQNVGKPERDGLYAEFQLFPPSNDLFGGAFDPRHTGWAAPVSDKFTFHVPDNARPGTYLVTVKGRRVYLGEDIPGSQTIEILVGTTQRGEPRLTVTNCANCHKDGGELATLLHGNGNLAACNACHSPLSFEPDNEAYVRIHFIHSRSERFSAPLNQCSACHRDGASIQRTSKAACLSCHRSYPASHVQKFGPVRSIYVGGGNESFDRCGESCHTTHKGSGL</sequence>
<name>A0A916J2P2_9PROT</name>
<dbReference type="AlphaFoldDB" id="A0A916J2P2"/>
<feature type="domain" description="Cytochrome c7-like" evidence="2">
    <location>
        <begin position="456"/>
        <end position="519"/>
    </location>
</feature>
<gene>
    <name evidence="3" type="ORF">GTOL_11477</name>
</gene>
<feature type="signal peptide" evidence="1">
    <location>
        <begin position="1"/>
        <end position="20"/>
    </location>
</feature>
<evidence type="ECO:0000313" key="4">
    <source>
        <dbReference type="Proteomes" id="UP000742786"/>
    </source>
</evidence>
<evidence type="ECO:0000259" key="2">
    <source>
        <dbReference type="Pfam" id="PF14522"/>
    </source>
</evidence>
<dbReference type="Gene3D" id="3.90.10.10">
    <property type="entry name" value="Cytochrome C3"/>
    <property type="match status" value="1"/>
</dbReference>
<proteinExistence type="predicted"/>
<dbReference type="SUPFAM" id="SSF48695">
    <property type="entry name" value="Multiheme cytochromes"/>
    <property type="match status" value="1"/>
</dbReference>
<evidence type="ECO:0000256" key="1">
    <source>
        <dbReference type="SAM" id="SignalP"/>
    </source>
</evidence>
<keyword evidence="4" id="KW-1185">Reference proteome</keyword>
<dbReference type="Proteomes" id="UP000742786">
    <property type="component" value="Unassembled WGS sequence"/>
</dbReference>
<dbReference type="EMBL" id="CAJQUM010000001">
    <property type="protein sequence ID" value="CAG4883594.1"/>
    <property type="molecule type" value="Genomic_DNA"/>
</dbReference>
<comment type="caution">
    <text evidence="3">The sequence shown here is derived from an EMBL/GenBank/DDBJ whole genome shotgun (WGS) entry which is preliminary data.</text>
</comment>
<keyword evidence="1" id="KW-0732">Signal</keyword>
<dbReference type="Pfam" id="PF14522">
    <property type="entry name" value="Cytochrome_C7"/>
    <property type="match status" value="1"/>
</dbReference>